<dbReference type="Gene3D" id="3.30.559.30">
    <property type="entry name" value="Nonribosomal peptide synthetase, condensation domain"/>
    <property type="match status" value="1"/>
</dbReference>
<evidence type="ECO:0008006" key="3">
    <source>
        <dbReference type="Google" id="ProtNLM"/>
    </source>
</evidence>
<keyword evidence="2" id="KW-1185">Reference proteome</keyword>
<dbReference type="PANTHER" id="PTHR42034:SF1">
    <property type="entry name" value="CONDENSATION DOMAIN-CONTAINING PROTEIN"/>
    <property type="match status" value="1"/>
</dbReference>
<dbReference type="Gene3D" id="3.30.559.10">
    <property type="entry name" value="Chloramphenicol acetyltransferase-like domain"/>
    <property type="match status" value="1"/>
</dbReference>
<sequence>MSWSQVSARRWERPTNGIEGYFTAAGNFSASLMEGRHHYTIFSRVSVTLPFTSPAAATAALRLAWQQLRYEQPMIATTIEGLTKVYEVPDEAALTQWVAATFIVSPAANAEALTRIMTPIHQATLYYLPASAELVFRSHHALIDGVGTLMLWHRFLSILANPPSESPPSFGDEPARLAPSLEAVLQHPVPPKPALAAQGAQLVQACVQAMPGIGPVNRVGTVAAGPVQNREWVFPERTSAALVQACKAQGFSVSAAVQAAYIRTIVAHADPDAPGSRSHPHRYVTVNSVNLRPKLPAPYNTSQYAAALYYSPWGFIIDEIPDSFLETARIVDHHYKTLFDPTVNPDNLEITGALTQALRDIVQTPEFLAQPVSRDALFSSLGIMERYVQRGYGPEGRKIVVQDVKMGVDVILGISMLFVYTFRDTLRLCYSFNEAYEDPETIQSHLEEVQKVLVEELLA</sequence>
<name>A0A1R3RBJ4_ASPC5</name>
<dbReference type="InterPro" id="IPR023213">
    <property type="entry name" value="CAT-like_dom_sf"/>
</dbReference>
<proteinExistence type="predicted"/>
<dbReference type="OrthoDB" id="2548233at2759"/>
<dbReference type="PANTHER" id="PTHR42034">
    <property type="entry name" value="CHROMOSOME 7, WHOLE GENOME SHOTGUN SEQUENCE-RELATED"/>
    <property type="match status" value="1"/>
</dbReference>
<dbReference type="EMBL" id="KV907509">
    <property type="protein sequence ID" value="OOF91827.1"/>
    <property type="molecule type" value="Genomic_DNA"/>
</dbReference>
<dbReference type="SUPFAM" id="SSF52777">
    <property type="entry name" value="CoA-dependent acyltransferases"/>
    <property type="match status" value="1"/>
</dbReference>
<dbReference type="STRING" id="602072.A0A1R3RBJ4"/>
<evidence type="ECO:0000313" key="2">
    <source>
        <dbReference type="Proteomes" id="UP000188318"/>
    </source>
</evidence>
<dbReference type="OMA" id="AYIRTIV"/>
<dbReference type="AlphaFoldDB" id="A0A1R3RBJ4"/>
<evidence type="ECO:0000313" key="1">
    <source>
        <dbReference type="EMBL" id="OOF91827.1"/>
    </source>
</evidence>
<dbReference type="VEuPathDB" id="FungiDB:ASPCADRAFT_210770"/>
<reference evidence="2" key="1">
    <citation type="journal article" date="2017" name="Genome Biol.">
        <title>Comparative genomics reveals high biological diversity and specific adaptations in the industrially and medically important fungal genus Aspergillus.</title>
        <authorList>
            <person name="de Vries R.P."/>
            <person name="Riley R."/>
            <person name="Wiebenga A."/>
            <person name="Aguilar-Osorio G."/>
            <person name="Amillis S."/>
            <person name="Uchima C.A."/>
            <person name="Anderluh G."/>
            <person name="Asadollahi M."/>
            <person name="Askin M."/>
            <person name="Barry K."/>
            <person name="Battaglia E."/>
            <person name="Bayram O."/>
            <person name="Benocci T."/>
            <person name="Braus-Stromeyer S.A."/>
            <person name="Caldana C."/>
            <person name="Canovas D."/>
            <person name="Cerqueira G.C."/>
            <person name="Chen F."/>
            <person name="Chen W."/>
            <person name="Choi C."/>
            <person name="Clum A."/>
            <person name="Dos Santos R.A."/>
            <person name="Damasio A.R."/>
            <person name="Diallinas G."/>
            <person name="Emri T."/>
            <person name="Fekete E."/>
            <person name="Flipphi M."/>
            <person name="Freyberg S."/>
            <person name="Gallo A."/>
            <person name="Gournas C."/>
            <person name="Habgood R."/>
            <person name="Hainaut M."/>
            <person name="Harispe M.L."/>
            <person name="Henrissat B."/>
            <person name="Hilden K.S."/>
            <person name="Hope R."/>
            <person name="Hossain A."/>
            <person name="Karabika E."/>
            <person name="Karaffa L."/>
            <person name="Karanyi Z."/>
            <person name="Krasevec N."/>
            <person name="Kuo A."/>
            <person name="Kusch H."/>
            <person name="LaButti K."/>
            <person name="Lagendijk E.L."/>
            <person name="Lapidus A."/>
            <person name="Levasseur A."/>
            <person name="Lindquist E."/>
            <person name="Lipzen A."/>
            <person name="Logrieco A.F."/>
            <person name="MacCabe A."/>
            <person name="Maekelae M.R."/>
            <person name="Malavazi I."/>
            <person name="Melin P."/>
            <person name="Meyer V."/>
            <person name="Mielnichuk N."/>
            <person name="Miskei M."/>
            <person name="Molnar A.P."/>
            <person name="Mule G."/>
            <person name="Ngan C.Y."/>
            <person name="Orejas M."/>
            <person name="Orosz E."/>
            <person name="Ouedraogo J.P."/>
            <person name="Overkamp K.M."/>
            <person name="Park H.-S."/>
            <person name="Perrone G."/>
            <person name="Piumi F."/>
            <person name="Punt P.J."/>
            <person name="Ram A.F."/>
            <person name="Ramon A."/>
            <person name="Rauscher S."/>
            <person name="Record E."/>
            <person name="Riano-Pachon D.M."/>
            <person name="Robert V."/>
            <person name="Roehrig J."/>
            <person name="Ruller R."/>
            <person name="Salamov A."/>
            <person name="Salih N.S."/>
            <person name="Samson R.A."/>
            <person name="Sandor E."/>
            <person name="Sanguinetti M."/>
            <person name="Schuetze T."/>
            <person name="Sepcic K."/>
            <person name="Shelest E."/>
            <person name="Sherlock G."/>
            <person name="Sophianopoulou V."/>
            <person name="Squina F.M."/>
            <person name="Sun H."/>
            <person name="Susca A."/>
            <person name="Todd R.B."/>
            <person name="Tsang A."/>
            <person name="Unkles S.E."/>
            <person name="van de Wiele N."/>
            <person name="van Rossen-Uffink D."/>
            <person name="Oliveira J.V."/>
            <person name="Vesth T.C."/>
            <person name="Visser J."/>
            <person name="Yu J.-H."/>
            <person name="Zhou M."/>
            <person name="Andersen M.R."/>
            <person name="Archer D.B."/>
            <person name="Baker S.E."/>
            <person name="Benoit I."/>
            <person name="Brakhage A.A."/>
            <person name="Braus G.H."/>
            <person name="Fischer R."/>
            <person name="Frisvad J.C."/>
            <person name="Goldman G.H."/>
            <person name="Houbraken J."/>
            <person name="Oakley B."/>
            <person name="Pocsi I."/>
            <person name="Scazzocchio C."/>
            <person name="Seiboth B."/>
            <person name="vanKuyk P.A."/>
            <person name="Wortman J."/>
            <person name="Dyer P.S."/>
            <person name="Grigoriev I.V."/>
        </authorList>
    </citation>
    <scope>NUCLEOTIDE SEQUENCE [LARGE SCALE GENOMIC DNA]</scope>
    <source>
        <strain evidence="2">ITEM 5010</strain>
    </source>
</reference>
<organism evidence="1 2">
    <name type="scientific">Aspergillus carbonarius (strain ITEM 5010)</name>
    <dbReference type="NCBI Taxonomy" id="602072"/>
    <lineage>
        <taxon>Eukaryota</taxon>
        <taxon>Fungi</taxon>
        <taxon>Dikarya</taxon>
        <taxon>Ascomycota</taxon>
        <taxon>Pezizomycotina</taxon>
        <taxon>Eurotiomycetes</taxon>
        <taxon>Eurotiomycetidae</taxon>
        <taxon>Eurotiales</taxon>
        <taxon>Aspergillaceae</taxon>
        <taxon>Aspergillus</taxon>
        <taxon>Aspergillus subgen. Circumdati</taxon>
    </lineage>
</organism>
<protein>
    <recommendedName>
        <fullName evidence="3">Condensation domain-containing protein</fullName>
    </recommendedName>
</protein>
<dbReference type="Proteomes" id="UP000188318">
    <property type="component" value="Unassembled WGS sequence"/>
</dbReference>
<accession>A0A1R3RBJ4</accession>
<gene>
    <name evidence="1" type="ORF">ASPCADRAFT_210770</name>
</gene>